<reference evidence="4 5" key="1">
    <citation type="submission" date="2016-03" db="EMBL/GenBank/DDBJ databases">
        <title>Genome sequencing of Psychrobacter alimentarius PAMC 27889.</title>
        <authorList>
            <person name="Lee J."/>
            <person name="Kim O.-S."/>
        </authorList>
    </citation>
    <scope>NUCLEOTIDE SEQUENCE [LARGE SCALE GENOMIC DNA]</scope>
    <source>
        <strain evidence="4 5">PAMC 27889</strain>
    </source>
</reference>
<dbReference type="SUPFAM" id="SSF51395">
    <property type="entry name" value="FMN-linked oxidoreductases"/>
    <property type="match status" value="1"/>
</dbReference>
<sequence>MSDLLAFKSGRINQLALENRLVVAPMTRISASKTGVPGERMQRYYTRFAKGGFGAVITEGIYIDDEWSQTYDCQAGLINDEQVQGWRTITESLHMNGSKVIAQIQHSGALSQGNIYRSHTVAPSAIQPKGKQLEFYHGKGDYNVPLELSENNIQDIIRSFAVAASRAVNEAGFDGVEIHGANGYLLDQFFTDYTNQRSDHWGGDIASRLSLILEVIQAVRQSVGPSAVVGIRISQAKVNDFHHKWKEGKEGAEKVFSLLAISGVDYVHITEYEAWRPAFEDSPYSLVEIARNVAPKLIIIANGGTDDAEKADKVLKLGADYIAIGKSALANPDWPERVKSGKTLREFDSGILAPFADVKESELAQ</sequence>
<keyword evidence="2" id="KW-0560">Oxidoreductase</keyword>
<evidence type="ECO:0000313" key="4">
    <source>
        <dbReference type="EMBL" id="AMT97068.1"/>
    </source>
</evidence>
<evidence type="ECO:0000256" key="1">
    <source>
        <dbReference type="ARBA" id="ARBA00022630"/>
    </source>
</evidence>
<dbReference type="RefSeq" id="WP_062844679.1">
    <property type="nucleotide sequence ID" value="NZ_CP014945.1"/>
</dbReference>
<dbReference type="PANTHER" id="PTHR43656:SF2">
    <property type="entry name" value="BINDING OXIDOREDUCTASE, PUTATIVE (AFU_ORTHOLOGUE AFUA_2G08260)-RELATED"/>
    <property type="match status" value="1"/>
</dbReference>
<dbReference type="Gene3D" id="3.20.20.70">
    <property type="entry name" value="Aldolase class I"/>
    <property type="match status" value="1"/>
</dbReference>
<accession>A0ABM5ZYE2</accession>
<keyword evidence="5" id="KW-1185">Reference proteome</keyword>
<dbReference type="InterPro" id="IPR001155">
    <property type="entry name" value="OxRdtase_FMN_N"/>
</dbReference>
<dbReference type="EMBL" id="CP014945">
    <property type="protein sequence ID" value="AMT97068.1"/>
    <property type="molecule type" value="Genomic_DNA"/>
</dbReference>
<keyword evidence="1" id="KW-0285">Flavoprotein</keyword>
<evidence type="ECO:0000259" key="3">
    <source>
        <dbReference type="Pfam" id="PF00724"/>
    </source>
</evidence>
<dbReference type="Pfam" id="PF00724">
    <property type="entry name" value="Oxidored_FMN"/>
    <property type="match status" value="1"/>
</dbReference>
<protein>
    <submittedName>
        <fullName evidence="4">NADH:flavin oxidoreductase</fullName>
    </submittedName>
</protein>
<evidence type="ECO:0000256" key="2">
    <source>
        <dbReference type="ARBA" id="ARBA00023002"/>
    </source>
</evidence>
<dbReference type="InterPro" id="IPR051799">
    <property type="entry name" value="NADH_flavin_oxidoreductase"/>
</dbReference>
<dbReference type="Proteomes" id="UP000076104">
    <property type="component" value="Chromosome"/>
</dbReference>
<dbReference type="GeneID" id="33059699"/>
<dbReference type="InterPro" id="IPR013785">
    <property type="entry name" value="Aldolase_TIM"/>
</dbReference>
<organism evidence="4 5">
    <name type="scientific">Psychrobacter alimentarius</name>
    <dbReference type="NCBI Taxonomy" id="261164"/>
    <lineage>
        <taxon>Bacteria</taxon>
        <taxon>Pseudomonadati</taxon>
        <taxon>Pseudomonadota</taxon>
        <taxon>Gammaproteobacteria</taxon>
        <taxon>Moraxellales</taxon>
        <taxon>Moraxellaceae</taxon>
        <taxon>Psychrobacter</taxon>
    </lineage>
</organism>
<dbReference type="CDD" id="cd02803">
    <property type="entry name" value="OYE_like_FMN_family"/>
    <property type="match status" value="1"/>
</dbReference>
<dbReference type="PANTHER" id="PTHR43656">
    <property type="entry name" value="BINDING OXIDOREDUCTASE, PUTATIVE (AFU_ORTHOLOGUE AFUA_2G08260)-RELATED"/>
    <property type="match status" value="1"/>
</dbReference>
<feature type="domain" description="NADH:flavin oxidoreductase/NADH oxidase N-terminal" evidence="3">
    <location>
        <begin position="12"/>
        <end position="342"/>
    </location>
</feature>
<evidence type="ECO:0000313" key="5">
    <source>
        <dbReference type="Proteomes" id="UP000076104"/>
    </source>
</evidence>
<gene>
    <name evidence="4" type="ORF">A3K91_1464</name>
</gene>
<name>A0ABM5ZYE2_9GAMM</name>
<proteinExistence type="predicted"/>